<keyword evidence="2" id="KW-0378">Hydrolase</keyword>
<dbReference type="GO" id="GO:0016787">
    <property type="term" value="F:hydrolase activity"/>
    <property type="evidence" value="ECO:0007669"/>
    <property type="project" value="UniProtKB-KW"/>
</dbReference>
<dbReference type="InterPro" id="IPR051044">
    <property type="entry name" value="MAG_DAG_Lipase"/>
</dbReference>
<comment type="caution">
    <text evidence="2">The sequence shown here is derived from an EMBL/GenBank/DDBJ whole genome shotgun (WGS) entry which is preliminary data.</text>
</comment>
<evidence type="ECO:0000259" key="1">
    <source>
        <dbReference type="Pfam" id="PF12146"/>
    </source>
</evidence>
<dbReference type="PANTHER" id="PTHR11614">
    <property type="entry name" value="PHOSPHOLIPASE-RELATED"/>
    <property type="match status" value="1"/>
</dbReference>
<evidence type="ECO:0000313" key="2">
    <source>
        <dbReference type="EMBL" id="MFC6198554.1"/>
    </source>
</evidence>
<reference evidence="3" key="1">
    <citation type="journal article" date="2019" name="Int. J. Syst. Evol. Microbiol.">
        <title>The Global Catalogue of Microorganisms (GCM) 10K type strain sequencing project: providing services to taxonomists for standard genome sequencing and annotation.</title>
        <authorList>
            <consortium name="The Broad Institute Genomics Platform"/>
            <consortium name="The Broad Institute Genome Sequencing Center for Infectious Disease"/>
            <person name="Wu L."/>
            <person name="Ma J."/>
        </authorList>
    </citation>
    <scope>NUCLEOTIDE SEQUENCE [LARGE SCALE GENOMIC DNA]</scope>
    <source>
        <strain evidence="3">CGMCC-1.15741</strain>
    </source>
</reference>
<dbReference type="EMBL" id="JBHSSW010000012">
    <property type="protein sequence ID" value="MFC6198554.1"/>
    <property type="molecule type" value="Genomic_DNA"/>
</dbReference>
<dbReference type="RefSeq" id="WP_377378861.1">
    <property type="nucleotide sequence ID" value="NZ_JBHSSW010000012.1"/>
</dbReference>
<name>A0ABW1SAG7_9PROT</name>
<protein>
    <submittedName>
        <fullName evidence="2">Alpha/beta fold hydrolase</fullName>
    </submittedName>
</protein>
<feature type="domain" description="Serine aminopeptidase S33" evidence="1">
    <location>
        <begin position="43"/>
        <end position="292"/>
    </location>
</feature>
<proteinExistence type="predicted"/>
<dbReference type="SUPFAM" id="SSF53474">
    <property type="entry name" value="alpha/beta-Hydrolases"/>
    <property type="match status" value="1"/>
</dbReference>
<dbReference type="Gene3D" id="3.40.50.1820">
    <property type="entry name" value="alpha/beta hydrolase"/>
    <property type="match status" value="1"/>
</dbReference>
<dbReference type="Proteomes" id="UP001596303">
    <property type="component" value="Unassembled WGS sequence"/>
</dbReference>
<gene>
    <name evidence="2" type="ORF">ACFQDM_10700</name>
</gene>
<dbReference type="Pfam" id="PF12146">
    <property type="entry name" value="Hydrolase_4"/>
    <property type="match status" value="1"/>
</dbReference>
<dbReference type="InterPro" id="IPR029058">
    <property type="entry name" value="AB_hydrolase_fold"/>
</dbReference>
<keyword evidence="3" id="KW-1185">Reference proteome</keyword>
<dbReference type="InterPro" id="IPR022742">
    <property type="entry name" value="Hydrolase_4"/>
</dbReference>
<evidence type="ECO:0000313" key="3">
    <source>
        <dbReference type="Proteomes" id="UP001596303"/>
    </source>
</evidence>
<sequence>MPSRHLIEVEGNPPPKGAYVKWLEGREGRKLRMCVAPARDGEHPRGTVIICPGRTEFIEKYFETARELQDMGFAVLTLDWPGQGLSHRLLPDPLKGHIDTFETFMNALRKALSELSETLPRPYVSLAHSMGGAIALAAIAKQLVQVDAAAFTAPMWGLKSRFMGMKYIAWAMKTMGRGNTFVLPNKPRESFGENMVTHDHKRWERNERLLDTAPELELGQVTWSWLGASLDVIDQFARPDELADITCPILIATAEEEALVDNESHKRIAAQLSDVEHISIARARHEILMETDAVRAEFWEAFTRLLSRAGI</sequence>
<organism evidence="2 3">
    <name type="scientific">Ponticaulis profundi</name>
    <dbReference type="NCBI Taxonomy" id="2665222"/>
    <lineage>
        <taxon>Bacteria</taxon>
        <taxon>Pseudomonadati</taxon>
        <taxon>Pseudomonadota</taxon>
        <taxon>Alphaproteobacteria</taxon>
        <taxon>Hyphomonadales</taxon>
        <taxon>Hyphomonadaceae</taxon>
        <taxon>Ponticaulis</taxon>
    </lineage>
</organism>
<accession>A0ABW1SAG7</accession>